<dbReference type="AlphaFoldDB" id="A0AAV4PTQ7"/>
<name>A0AAV4PTQ7_CAEEX</name>
<proteinExistence type="predicted"/>
<gene>
    <name evidence="1" type="ORF">CEXT_716151</name>
</gene>
<protein>
    <submittedName>
        <fullName evidence="1">Uncharacterized protein</fullName>
    </submittedName>
</protein>
<dbReference type="EMBL" id="BPLR01005247">
    <property type="protein sequence ID" value="GIY00998.1"/>
    <property type="molecule type" value="Genomic_DNA"/>
</dbReference>
<evidence type="ECO:0000313" key="1">
    <source>
        <dbReference type="EMBL" id="GIY00998.1"/>
    </source>
</evidence>
<dbReference type="Proteomes" id="UP001054945">
    <property type="component" value="Unassembled WGS sequence"/>
</dbReference>
<evidence type="ECO:0000313" key="2">
    <source>
        <dbReference type="Proteomes" id="UP001054945"/>
    </source>
</evidence>
<comment type="caution">
    <text evidence="1">The sequence shown here is derived from an EMBL/GenBank/DDBJ whole genome shotgun (WGS) entry which is preliminary data.</text>
</comment>
<reference evidence="1 2" key="1">
    <citation type="submission" date="2021-06" db="EMBL/GenBank/DDBJ databases">
        <title>Caerostris extrusa draft genome.</title>
        <authorList>
            <person name="Kono N."/>
            <person name="Arakawa K."/>
        </authorList>
    </citation>
    <scope>NUCLEOTIDE SEQUENCE [LARGE SCALE GENOMIC DNA]</scope>
</reference>
<sequence length="145" mass="15699">MGCFHLEKLLLPALWKGGQLSSSHEEKVAKWYGCHNISVAVKGNASLPSHLEKTVGPLDVLFSKQRSSKFREDGGKASAAINLGTGASWMGQILKYVEQLAPEVFLAPSEVGGVFQIDLDLLGQLIILGRRSGKHDDDDAGERDL</sequence>
<accession>A0AAV4PTQ7</accession>
<organism evidence="1 2">
    <name type="scientific">Caerostris extrusa</name>
    <name type="common">Bark spider</name>
    <name type="synonym">Caerostris bankana</name>
    <dbReference type="NCBI Taxonomy" id="172846"/>
    <lineage>
        <taxon>Eukaryota</taxon>
        <taxon>Metazoa</taxon>
        <taxon>Ecdysozoa</taxon>
        <taxon>Arthropoda</taxon>
        <taxon>Chelicerata</taxon>
        <taxon>Arachnida</taxon>
        <taxon>Araneae</taxon>
        <taxon>Araneomorphae</taxon>
        <taxon>Entelegynae</taxon>
        <taxon>Araneoidea</taxon>
        <taxon>Araneidae</taxon>
        <taxon>Caerostris</taxon>
    </lineage>
</organism>
<keyword evidence="2" id="KW-1185">Reference proteome</keyword>